<reference evidence="1" key="1">
    <citation type="journal article" date="2013" name="Genome Biol.">
        <title>Reference genomes and transcriptomes of Nicotiana sylvestris and Nicotiana tomentosiformis.</title>
        <authorList>
            <person name="Sierro N."/>
            <person name="Battey J.N."/>
            <person name="Ouadi S."/>
            <person name="Bovet L."/>
            <person name="Goepfert S."/>
            <person name="Bakaher N."/>
            <person name="Peitsch M.C."/>
            <person name="Ivanov N.V."/>
        </authorList>
    </citation>
    <scope>NUCLEOTIDE SEQUENCE [LARGE SCALE GENOMIC DNA]</scope>
</reference>
<proteinExistence type="predicted"/>
<organism evidence="1 2">
    <name type="scientific">Nicotiana sylvestris</name>
    <name type="common">Wood tobacco</name>
    <name type="synonym">South American tobacco</name>
    <dbReference type="NCBI Taxonomy" id="4096"/>
    <lineage>
        <taxon>Eukaryota</taxon>
        <taxon>Viridiplantae</taxon>
        <taxon>Streptophyta</taxon>
        <taxon>Embryophyta</taxon>
        <taxon>Tracheophyta</taxon>
        <taxon>Spermatophyta</taxon>
        <taxon>Magnoliopsida</taxon>
        <taxon>eudicotyledons</taxon>
        <taxon>Gunneridae</taxon>
        <taxon>Pentapetalae</taxon>
        <taxon>asterids</taxon>
        <taxon>lamiids</taxon>
        <taxon>Solanales</taxon>
        <taxon>Solanaceae</taxon>
        <taxon>Nicotianoideae</taxon>
        <taxon>Nicotianeae</taxon>
        <taxon>Nicotiana</taxon>
    </lineage>
</organism>
<dbReference type="RefSeq" id="XP_009804229.1">
    <property type="nucleotide sequence ID" value="XM_009805927.1"/>
</dbReference>
<dbReference type="Proteomes" id="UP000189701">
    <property type="component" value="Unplaced"/>
</dbReference>
<keyword evidence="1" id="KW-1185">Reference proteome</keyword>
<dbReference type="AlphaFoldDB" id="A0A1U7YYK0"/>
<gene>
    <name evidence="2" type="primary">LOC104249492</name>
</gene>
<accession>A0A1U7YYK0</accession>
<sequence length="112" mass="13149">MRRFKDFPKVINSNLFSIHPHNSRRISFENKKPSVVSFDFSSWSFNFNAKLLFSCSNNLHQFHTYFTSIHLLSGLSPCKSMVAIVEMTGDRVEVNVNENRQEKAIWFYILVE</sequence>
<evidence type="ECO:0000313" key="1">
    <source>
        <dbReference type="Proteomes" id="UP000189701"/>
    </source>
</evidence>
<name>A0A1U7YYK0_NICSY</name>
<reference evidence="2" key="2">
    <citation type="submission" date="2025-08" db="UniProtKB">
        <authorList>
            <consortium name="RefSeq"/>
        </authorList>
    </citation>
    <scope>IDENTIFICATION</scope>
    <source>
        <tissue evidence="2">Leaf</tissue>
    </source>
</reference>
<evidence type="ECO:0000313" key="2">
    <source>
        <dbReference type="RefSeq" id="XP_009804229.1"/>
    </source>
</evidence>
<protein>
    <submittedName>
        <fullName evidence="2">Uncharacterized protein LOC104249492</fullName>
    </submittedName>
</protein>